<protein>
    <recommendedName>
        <fullName evidence="3">6-bladed beta-propeller protein</fullName>
    </recommendedName>
</protein>
<dbReference type="AlphaFoldDB" id="A0A4Q7P8G9"/>
<dbReference type="Proteomes" id="UP000292209">
    <property type="component" value="Unassembled WGS sequence"/>
</dbReference>
<dbReference type="EMBL" id="SGXG01000001">
    <property type="protein sequence ID" value="RZS96476.1"/>
    <property type="molecule type" value="Genomic_DNA"/>
</dbReference>
<reference evidence="1 2" key="1">
    <citation type="submission" date="2019-02" db="EMBL/GenBank/DDBJ databases">
        <title>Genomic Encyclopedia of Archaeal and Bacterial Type Strains, Phase II (KMG-II): from individual species to whole genera.</title>
        <authorList>
            <person name="Goeker M."/>
        </authorList>
    </citation>
    <scope>NUCLEOTIDE SEQUENCE [LARGE SCALE GENOMIC DNA]</scope>
    <source>
        <strain evidence="1 2">DSM 21411</strain>
    </source>
</reference>
<name>A0A4Q7P8G9_9BACT</name>
<accession>A0A4Q7P8G9</accession>
<dbReference type="SUPFAM" id="SSF101898">
    <property type="entry name" value="NHL repeat"/>
    <property type="match status" value="1"/>
</dbReference>
<dbReference type="InterPro" id="IPR011042">
    <property type="entry name" value="6-blade_b-propeller_TolB-like"/>
</dbReference>
<proteinExistence type="predicted"/>
<keyword evidence="2" id="KW-1185">Reference proteome</keyword>
<dbReference type="Gene3D" id="2.120.10.30">
    <property type="entry name" value="TolB, C-terminal domain"/>
    <property type="match status" value="1"/>
</dbReference>
<organism evidence="1 2">
    <name type="scientific">Cecembia calidifontis</name>
    <dbReference type="NCBI Taxonomy" id="1187080"/>
    <lineage>
        <taxon>Bacteria</taxon>
        <taxon>Pseudomonadati</taxon>
        <taxon>Bacteroidota</taxon>
        <taxon>Cytophagia</taxon>
        <taxon>Cytophagales</taxon>
        <taxon>Cyclobacteriaceae</taxon>
        <taxon>Cecembia</taxon>
    </lineage>
</organism>
<sequence>MILNLFHAEVNMKYLALLIAVLFIGCSSKEVTHSSPILLKPTKTITKLDSIFFTNVSLFTDEDRIYILNQNPAFIAATDKNFNLLWIRNEEGNGPSDLYFPEQVKAFKEKLFVLDHGNQSLKQFEKTSGDFISSLKIPEPVQRFRFDVTQEEHALFTVFNAGNNENVIKVNRIGEVIKRFGTTFPERQGPNRQMKYLQLDENGNLILIGASLPYVELLDHKGESINRFDLSKYEPIKRALDSLEVNVGEASRNTIPTIITDAQYKEGKLYVSFTDRIGLDRGKARNLLVIRLSERDCELEAIYKFQTGTEDDHFNPKYFHVDAIDKKLYVQGLVTRYIYVFDLPET</sequence>
<gene>
    <name evidence="1" type="ORF">BC751_2050</name>
</gene>
<comment type="caution">
    <text evidence="1">The sequence shown here is derived from an EMBL/GenBank/DDBJ whole genome shotgun (WGS) entry which is preliminary data.</text>
</comment>
<evidence type="ECO:0000313" key="2">
    <source>
        <dbReference type="Proteomes" id="UP000292209"/>
    </source>
</evidence>
<evidence type="ECO:0000313" key="1">
    <source>
        <dbReference type="EMBL" id="RZS96476.1"/>
    </source>
</evidence>
<evidence type="ECO:0008006" key="3">
    <source>
        <dbReference type="Google" id="ProtNLM"/>
    </source>
</evidence>